<evidence type="ECO:0000313" key="2">
    <source>
        <dbReference type="Proteomes" id="UP000008553"/>
    </source>
</evidence>
<dbReference type="InParanoid" id="Q7RHR3"/>
<protein>
    <submittedName>
        <fullName evidence="1">Uncharacterized protein</fullName>
    </submittedName>
</protein>
<sequence>MKETIILYFINNLKYLFIGIRKKRKNKCTYILMS</sequence>
<accession>Q7RHR3</accession>
<reference evidence="1 2" key="1">
    <citation type="journal article" date="2002" name="Nature">
        <title>Genome sequence and comparative analysis of the model rodent malaria parasite Plasmodium yoelii yoelii.</title>
        <authorList>
            <person name="Carlton J.M."/>
            <person name="Angiuoli S.V."/>
            <person name="Suh B.B."/>
            <person name="Kooij T.W."/>
            <person name="Pertea M."/>
            <person name="Silva J.C."/>
            <person name="Ermolaeva M.D."/>
            <person name="Allen J.E."/>
            <person name="Selengut J.D."/>
            <person name="Koo H.L."/>
            <person name="Peterson J.D."/>
            <person name="Pop M."/>
            <person name="Kosack D.S."/>
            <person name="Shumway M.F."/>
            <person name="Bidwell S.L."/>
            <person name="Shallom S.J."/>
            <person name="van Aken S.E."/>
            <person name="Riedmuller S.B."/>
            <person name="Feldblyum T.V."/>
            <person name="Cho J.K."/>
            <person name="Quackenbush J."/>
            <person name="Sedegah M."/>
            <person name="Shoaibi A."/>
            <person name="Cummings L.M."/>
            <person name="Florens L."/>
            <person name="Yates J.R."/>
            <person name="Raine J.D."/>
            <person name="Sinden R.E."/>
            <person name="Harris M.A."/>
            <person name="Cunningham D.A."/>
            <person name="Preiser P.R."/>
            <person name="Bergman L.W."/>
            <person name="Vaidya A.B."/>
            <person name="van Lin L.H."/>
            <person name="Janse C.J."/>
            <person name="Waters A.P."/>
            <person name="Smith H.O."/>
            <person name="White O.R."/>
            <person name="Salzberg S.L."/>
            <person name="Venter J.C."/>
            <person name="Fraser C.M."/>
            <person name="Hoffman S.L."/>
            <person name="Gardner M.J."/>
            <person name="Carucci D.J."/>
        </authorList>
    </citation>
    <scope>NUCLEOTIDE SEQUENCE [LARGE SCALE GENOMIC DNA]</scope>
    <source>
        <strain evidence="1 2">17XNL</strain>
    </source>
</reference>
<name>Q7RHR3_PLAYO</name>
<dbReference type="PaxDb" id="73239-Q7RHR3"/>
<comment type="caution">
    <text evidence="1">The sequence shown here is derived from an EMBL/GenBank/DDBJ whole genome shotgun (WGS) entry which is preliminary data.</text>
</comment>
<evidence type="ECO:0000313" key="1">
    <source>
        <dbReference type="EMBL" id="EAA15709.1"/>
    </source>
</evidence>
<dbReference type="Proteomes" id="UP000008553">
    <property type="component" value="Unassembled WGS sequence"/>
</dbReference>
<keyword evidence="2" id="KW-1185">Reference proteome</keyword>
<organism evidence="1 2">
    <name type="scientific">Plasmodium yoelii yoelii</name>
    <dbReference type="NCBI Taxonomy" id="73239"/>
    <lineage>
        <taxon>Eukaryota</taxon>
        <taxon>Sar</taxon>
        <taxon>Alveolata</taxon>
        <taxon>Apicomplexa</taxon>
        <taxon>Aconoidasida</taxon>
        <taxon>Haemosporida</taxon>
        <taxon>Plasmodiidae</taxon>
        <taxon>Plasmodium</taxon>
        <taxon>Plasmodium (Vinckeia)</taxon>
    </lineage>
</organism>
<dbReference type="EMBL" id="AABL01001168">
    <property type="protein sequence ID" value="EAA15709.1"/>
    <property type="molecule type" value="Genomic_DNA"/>
</dbReference>
<gene>
    <name evidence="1" type="ORF">PY03921</name>
</gene>
<feature type="non-terminal residue" evidence="1">
    <location>
        <position position="34"/>
    </location>
</feature>
<proteinExistence type="predicted"/>
<dbReference type="AlphaFoldDB" id="Q7RHR3"/>